<dbReference type="AlphaFoldDB" id="M8CYT3"/>
<organism evidence="2">
    <name type="scientific">Aegilops tauschii</name>
    <name type="common">Tausch's goatgrass</name>
    <name type="synonym">Aegilops squarrosa</name>
    <dbReference type="NCBI Taxonomy" id="37682"/>
    <lineage>
        <taxon>Eukaryota</taxon>
        <taxon>Viridiplantae</taxon>
        <taxon>Streptophyta</taxon>
        <taxon>Embryophyta</taxon>
        <taxon>Tracheophyta</taxon>
        <taxon>Spermatophyta</taxon>
        <taxon>Magnoliopsida</taxon>
        <taxon>Liliopsida</taxon>
        <taxon>Poales</taxon>
        <taxon>Poaceae</taxon>
        <taxon>BOP clade</taxon>
        <taxon>Pooideae</taxon>
        <taxon>Triticodae</taxon>
        <taxon>Triticeae</taxon>
        <taxon>Triticinae</taxon>
        <taxon>Aegilops</taxon>
    </lineage>
</organism>
<dbReference type="EnsemblPlants" id="EMT29041">
    <property type="protein sequence ID" value="EMT29041"/>
    <property type="gene ID" value="F775_43417"/>
</dbReference>
<evidence type="ECO:0000313" key="2">
    <source>
        <dbReference type="EnsemblPlants" id="EMT29041"/>
    </source>
</evidence>
<name>M8CYT3_AEGTA</name>
<protein>
    <submittedName>
        <fullName evidence="2">Uncharacterized protein</fullName>
    </submittedName>
</protein>
<accession>M8CYT3</accession>
<proteinExistence type="predicted"/>
<evidence type="ECO:0000256" key="1">
    <source>
        <dbReference type="SAM" id="MobiDB-lite"/>
    </source>
</evidence>
<sequence length="67" mass="6950">MALHAQRFGSQSSASGPATHAGVDLNSQAPASEGFPGLGLYRAFLQSDDDELLSGCVRGSGLPPYRE</sequence>
<reference evidence="2" key="1">
    <citation type="submission" date="2015-06" db="UniProtKB">
        <authorList>
            <consortium name="EnsemblPlants"/>
        </authorList>
    </citation>
    <scope>IDENTIFICATION</scope>
</reference>
<feature type="region of interest" description="Disordered" evidence="1">
    <location>
        <begin position="1"/>
        <end position="29"/>
    </location>
</feature>